<comment type="similarity">
    <text evidence="3 9">Belongs to the MICOS complex subunit Mic10 family.</text>
</comment>
<dbReference type="PANTHER" id="PTHR21304">
    <property type="entry name" value="MICOS COMPLEX SUBUNIT MIC10"/>
    <property type="match status" value="1"/>
</dbReference>
<reference evidence="11" key="1">
    <citation type="submission" date="2025-08" db="UniProtKB">
        <authorList>
            <consortium name="RefSeq"/>
        </authorList>
    </citation>
    <scope>IDENTIFICATION</scope>
    <source>
        <tissue evidence="11">Gonad</tissue>
    </source>
</reference>
<evidence type="ECO:0000256" key="8">
    <source>
        <dbReference type="ARBA" id="ARBA00023136"/>
    </source>
</evidence>
<dbReference type="GeneID" id="109484164"/>
<proteinExistence type="inferred from homology"/>
<gene>
    <name evidence="11" type="primary">LOC109484164</name>
</gene>
<evidence type="ECO:0000256" key="2">
    <source>
        <dbReference type="ARBA" id="ARBA00004434"/>
    </source>
</evidence>
<dbReference type="AlphaFoldDB" id="A0A6P5ALN1"/>
<organism evidence="10 11">
    <name type="scientific">Branchiostoma belcheri</name>
    <name type="common">Amphioxus</name>
    <dbReference type="NCBI Taxonomy" id="7741"/>
    <lineage>
        <taxon>Eukaryota</taxon>
        <taxon>Metazoa</taxon>
        <taxon>Chordata</taxon>
        <taxon>Cephalochordata</taxon>
        <taxon>Leptocardii</taxon>
        <taxon>Amphioxiformes</taxon>
        <taxon>Branchiostomatidae</taxon>
        <taxon>Branchiostoma</taxon>
    </lineage>
</organism>
<evidence type="ECO:0000256" key="9">
    <source>
        <dbReference type="RuleBase" id="RU363011"/>
    </source>
</evidence>
<comment type="function">
    <text evidence="1 9">Component of the MICOS complex, a large protein complex of the mitochondrial inner membrane that plays crucial roles in the maintenance of crista junctions, inner membrane architecture, and formation of contact sites to the outer membrane.</text>
</comment>
<dbReference type="GO" id="GO:0061617">
    <property type="term" value="C:MICOS complex"/>
    <property type="evidence" value="ECO:0007669"/>
    <property type="project" value="UniProtKB-UniRule"/>
</dbReference>
<evidence type="ECO:0000313" key="10">
    <source>
        <dbReference type="Proteomes" id="UP000515135"/>
    </source>
</evidence>
<keyword evidence="7 9" id="KW-0496">Mitochondrion</keyword>
<dbReference type="KEGG" id="bbel:109484164"/>
<dbReference type="OrthoDB" id="1916310at2759"/>
<evidence type="ECO:0000313" key="11">
    <source>
        <dbReference type="RefSeq" id="XP_019642951.1"/>
    </source>
</evidence>
<dbReference type="InterPro" id="IPR007512">
    <property type="entry name" value="Mic10"/>
</dbReference>
<keyword evidence="5 9" id="KW-0999">Mitochondrion inner membrane</keyword>
<evidence type="ECO:0000256" key="6">
    <source>
        <dbReference type="ARBA" id="ARBA00022989"/>
    </source>
</evidence>
<comment type="subcellular location">
    <subcellularLocation>
        <location evidence="2 9">Mitochondrion inner membrane</location>
        <topology evidence="2 9">Single-pass membrane protein</topology>
    </subcellularLocation>
</comment>
<keyword evidence="4 9" id="KW-0812">Transmembrane</keyword>
<dbReference type="RefSeq" id="XP_019642951.1">
    <property type="nucleotide sequence ID" value="XM_019787392.1"/>
</dbReference>
<comment type="subunit">
    <text evidence="9">Component of the mitochondrial contact site and cristae organizing system (MICOS) complex.</text>
</comment>
<name>A0A6P5ALN1_BRABE</name>
<protein>
    <recommendedName>
        <fullName evidence="9">MICOS complex subunit MIC10</fullName>
    </recommendedName>
</protein>
<feature type="transmembrane region" description="Helical" evidence="9">
    <location>
        <begin position="23"/>
        <end position="41"/>
    </location>
</feature>
<keyword evidence="10" id="KW-1185">Reference proteome</keyword>
<evidence type="ECO:0000256" key="1">
    <source>
        <dbReference type="ARBA" id="ARBA00002689"/>
    </source>
</evidence>
<keyword evidence="6 9" id="KW-1133">Transmembrane helix</keyword>
<sequence length="86" mass="9500">MAAEVRSEDELGKKWDRCLADTIVKMGGGLAVGVVFSVFLFKRRPWPVAFGTGVGLGMGYSNCQHDFRNPNLLHGTFVKKLEKGEK</sequence>
<evidence type="ECO:0000256" key="3">
    <source>
        <dbReference type="ARBA" id="ARBA00006792"/>
    </source>
</evidence>
<keyword evidence="8 9" id="KW-0472">Membrane</keyword>
<evidence type="ECO:0000256" key="7">
    <source>
        <dbReference type="ARBA" id="ARBA00023128"/>
    </source>
</evidence>
<evidence type="ECO:0000256" key="4">
    <source>
        <dbReference type="ARBA" id="ARBA00022692"/>
    </source>
</evidence>
<dbReference type="PANTHER" id="PTHR21304:SF0">
    <property type="entry name" value="MICOS COMPLEX SUBUNIT MIC10"/>
    <property type="match status" value="1"/>
</dbReference>
<dbReference type="Proteomes" id="UP000515135">
    <property type="component" value="Unplaced"/>
</dbReference>
<evidence type="ECO:0000256" key="5">
    <source>
        <dbReference type="ARBA" id="ARBA00022792"/>
    </source>
</evidence>
<accession>A0A6P5ALN1</accession>
<dbReference type="Pfam" id="PF04418">
    <property type="entry name" value="DUF543"/>
    <property type="match status" value="1"/>
</dbReference>